<dbReference type="AlphaFoldDB" id="A0A0M9A4L8"/>
<dbReference type="PRINTS" id="PR00111">
    <property type="entry name" value="ABHYDROLASE"/>
</dbReference>
<dbReference type="PANTHER" id="PTHR43798:SF14">
    <property type="entry name" value="SERINE HYDROLASE-LIKE PROTEIN DDB_G0286239"/>
    <property type="match status" value="1"/>
</dbReference>
<keyword evidence="5" id="KW-1185">Reference proteome</keyword>
<accession>A0A0M9A4L8</accession>
<dbReference type="OrthoDB" id="6431331at2759"/>
<dbReference type="EMBL" id="KQ435735">
    <property type="protein sequence ID" value="KOX77140.1"/>
    <property type="molecule type" value="Genomic_DNA"/>
</dbReference>
<comment type="similarity">
    <text evidence="1">Belongs to the AB hydrolase superfamily.</text>
</comment>
<evidence type="ECO:0000313" key="5">
    <source>
        <dbReference type="Proteomes" id="UP000053105"/>
    </source>
</evidence>
<dbReference type="Gene3D" id="3.40.50.1820">
    <property type="entry name" value="alpha/beta hydrolase"/>
    <property type="match status" value="1"/>
</dbReference>
<proteinExistence type="inferred from homology"/>
<evidence type="ECO:0000259" key="3">
    <source>
        <dbReference type="Pfam" id="PF00561"/>
    </source>
</evidence>
<name>A0A0M9A4L8_9HYME</name>
<feature type="domain" description="AB hydrolase-1" evidence="3">
    <location>
        <begin position="32"/>
        <end position="236"/>
    </location>
</feature>
<dbReference type="Proteomes" id="UP000053105">
    <property type="component" value="Unassembled WGS sequence"/>
</dbReference>
<dbReference type="GO" id="GO:0016787">
    <property type="term" value="F:hydrolase activity"/>
    <property type="evidence" value="ECO:0007669"/>
    <property type="project" value="UniProtKB-KW"/>
</dbReference>
<sequence>MSRKRISTEVKFPVPWGYIAGKIYGFSEKKKILMVHGISDNAGVFDRLMEYLPEEYQYVNIDLPGHGFSSPMSAGLPLHFFDYVYSILLVLTALKWQTCTYIGHSLGAHIGTYFSILYPGRLEKIVAIDGLVPFFISDTINFIRELYSNNINVKHSERLYTKEQMIYSLQFRRYETLNKEAAEALFKRAVTKVGDLYKYNRDKRLGLILKPYFTIDQHRDFFSKYSTKTLLIVADNSSRAFMMSKIIEALPSVININDLFTVISVRGNHDVHNNYPERIAPHICKFLHDNLQSKL</sequence>
<dbReference type="Pfam" id="PF00561">
    <property type="entry name" value="Abhydrolase_1"/>
    <property type="match status" value="1"/>
</dbReference>
<dbReference type="InterPro" id="IPR050266">
    <property type="entry name" value="AB_hydrolase_sf"/>
</dbReference>
<evidence type="ECO:0000256" key="1">
    <source>
        <dbReference type="ARBA" id="ARBA00008645"/>
    </source>
</evidence>
<dbReference type="InterPro" id="IPR000073">
    <property type="entry name" value="AB_hydrolase_1"/>
</dbReference>
<gene>
    <name evidence="4" type="ORF">WN51_10230</name>
</gene>
<protein>
    <submittedName>
        <fullName evidence="4">Serine hydrolase-like protein</fullName>
    </submittedName>
</protein>
<evidence type="ECO:0000313" key="4">
    <source>
        <dbReference type="EMBL" id="KOX77140.1"/>
    </source>
</evidence>
<dbReference type="SUPFAM" id="SSF53474">
    <property type="entry name" value="alpha/beta-Hydrolases"/>
    <property type="match status" value="1"/>
</dbReference>
<dbReference type="PANTHER" id="PTHR43798">
    <property type="entry name" value="MONOACYLGLYCEROL LIPASE"/>
    <property type="match status" value="1"/>
</dbReference>
<dbReference type="STRING" id="166423.A0A0M9A4L8"/>
<keyword evidence="2 4" id="KW-0378">Hydrolase</keyword>
<reference evidence="4 5" key="1">
    <citation type="submission" date="2015-07" db="EMBL/GenBank/DDBJ databases">
        <title>The genome of Melipona quadrifasciata.</title>
        <authorList>
            <person name="Pan H."/>
            <person name="Kapheim K."/>
        </authorList>
    </citation>
    <scope>NUCLEOTIDE SEQUENCE [LARGE SCALE GENOMIC DNA]</scope>
    <source>
        <strain evidence="4">0111107301</strain>
        <tissue evidence="4">Whole body</tissue>
    </source>
</reference>
<organism evidence="4 5">
    <name type="scientific">Melipona quadrifasciata</name>
    <dbReference type="NCBI Taxonomy" id="166423"/>
    <lineage>
        <taxon>Eukaryota</taxon>
        <taxon>Metazoa</taxon>
        <taxon>Ecdysozoa</taxon>
        <taxon>Arthropoda</taxon>
        <taxon>Hexapoda</taxon>
        <taxon>Insecta</taxon>
        <taxon>Pterygota</taxon>
        <taxon>Neoptera</taxon>
        <taxon>Endopterygota</taxon>
        <taxon>Hymenoptera</taxon>
        <taxon>Apocrita</taxon>
        <taxon>Aculeata</taxon>
        <taxon>Apoidea</taxon>
        <taxon>Anthophila</taxon>
        <taxon>Apidae</taxon>
        <taxon>Melipona</taxon>
    </lineage>
</organism>
<evidence type="ECO:0000256" key="2">
    <source>
        <dbReference type="ARBA" id="ARBA00022801"/>
    </source>
</evidence>
<dbReference type="GO" id="GO:0016020">
    <property type="term" value="C:membrane"/>
    <property type="evidence" value="ECO:0007669"/>
    <property type="project" value="TreeGrafter"/>
</dbReference>
<dbReference type="InterPro" id="IPR029058">
    <property type="entry name" value="AB_hydrolase_fold"/>
</dbReference>